<organism evidence="8 9">
    <name type="scientific">Actinacidiphila oryziradicis</name>
    <dbReference type="NCBI Taxonomy" id="2571141"/>
    <lineage>
        <taxon>Bacteria</taxon>
        <taxon>Bacillati</taxon>
        <taxon>Actinomycetota</taxon>
        <taxon>Actinomycetes</taxon>
        <taxon>Kitasatosporales</taxon>
        <taxon>Streptomycetaceae</taxon>
        <taxon>Actinacidiphila</taxon>
    </lineage>
</organism>
<evidence type="ECO:0000256" key="1">
    <source>
        <dbReference type="ARBA" id="ARBA00009080"/>
    </source>
</evidence>
<dbReference type="SUPFAM" id="SSF51735">
    <property type="entry name" value="NAD(P)-binding Rossmann-fold domains"/>
    <property type="match status" value="1"/>
</dbReference>
<name>A0A4U0S6C2_9ACTN</name>
<dbReference type="InterPro" id="IPR013328">
    <property type="entry name" value="6PGD_dom2"/>
</dbReference>
<dbReference type="Gene3D" id="3.40.50.720">
    <property type="entry name" value="NAD(P)-binding Rossmann-like Domain"/>
    <property type="match status" value="1"/>
</dbReference>
<dbReference type="OrthoDB" id="3185659at2"/>
<keyword evidence="9" id="KW-1185">Reference proteome</keyword>
<proteinExistence type="inferred from homology"/>
<dbReference type="PANTHER" id="PTHR43060">
    <property type="entry name" value="3-HYDROXYISOBUTYRATE DEHYDROGENASE-LIKE 1, MITOCHONDRIAL-RELATED"/>
    <property type="match status" value="1"/>
</dbReference>
<keyword evidence="2" id="KW-0560">Oxidoreductase</keyword>
<dbReference type="PANTHER" id="PTHR43060:SF15">
    <property type="entry name" value="3-HYDROXYISOBUTYRATE DEHYDROGENASE-LIKE 1, MITOCHONDRIAL-RELATED"/>
    <property type="match status" value="1"/>
</dbReference>
<dbReference type="PIRSF" id="PIRSF000103">
    <property type="entry name" value="HIBADH"/>
    <property type="match status" value="1"/>
</dbReference>
<comment type="similarity">
    <text evidence="1">Belongs to the HIBADH-related family.</text>
</comment>
<dbReference type="InterPro" id="IPR015815">
    <property type="entry name" value="HIBADH-related"/>
</dbReference>
<evidence type="ECO:0000256" key="3">
    <source>
        <dbReference type="ARBA" id="ARBA00023027"/>
    </source>
</evidence>
<dbReference type="AlphaFoldDB" id="A0A4U0S6C2"/>
<evidence type="ECO:0000256" key="5">
    <source>
        <dbReference type="SAM" id="MobiDB-lite"/>
    </source>
</evidence>
<dbReference type="Proteomes" id="UP000305778">
    <property type="component" value="Unassembled WGS sequence"/>
</dbReference>
<dbReference type="GO" id="GO:0016491">
    <property type="term" value="F:oxidoreductase activity"/>
    <property type="evidence" value="ECO:0007669"/>
    <property type="project" value="UniProtKB-KW"/>
</dbReference>
<feature type="region of interest" description="Disordered" evidence="5">
    <location>
        <begin position="18"/>
        <end position="54"/>
    </location>
</feature>
<feature type="domain" description="3-hydroxyisobutyrate dehydrogenase-like NAD-binding" evidence="7">
    <location>
        <begin position="217"/>
        <end position="339"/>
    </location>
</feature>
<accession>A0A4U0S6C2</accession>
<dbReference type="Pfam" id="PF03446">
    <property type="entry name" value="NAD_binding_2"/>
    <property type="match status" value="1"/>
</dbReference>
<feature type="active site" evidence="4">
    <location>
        <position position="223"/>
    </location>
</feature>
<protein>
    <submittedName>
        <fullName evidence="8">NAD(P)-dependent oxidoreductase</fullName>
    </submittedName>
</protein>
<reference evidence="8 9" key="1">
    <citation type="submission" date="2019-04" db="EMBL/GenBank/DDBJ databases">
        <title>Streptomyces oryziradicis sp. nov., a novel actinomycete isolated from rhizosphere soil of rice (Oryza sativa L.).</title>
        <authorList>
            <person name="Li C."/>
        </authorList>
    </citation>
    <scope>NUCLEOTIDE SEQUENCE [LARGE SCALE GENOMIC DNA]</scope>
    <source>
        <strain evidence="8 9">NEAU-C40</strain>
    </source>
</reference>
<comment type="caution">
    <text evidence="8">The sequence shown here is derived from an EMBL/GenBank/DDBJ whole genome shotgun (WGS) entry which is preliminary data.</text>
</comment>
<dbReference type="GO" id="GO:0051287">
    <property type="term" value="F:NAD binding"/>
    <property type="evidence" value="ECO:0007669"/>
    <property type="project" value="InterPro"/>
</dbReference>
<evidence type="ECO:0000259" key="6">
    <source>
        <dbReference type="Pfam" id="PF03446"/>
    </source>
</evidence>
<evidence type="ECO:0000259" key="7">
    <source>
        <dbReference type="Pfam" id="PF14833"/>
    </source>
</evidence>
<evidence type="ECO:0000313" key="8">
    <source>
        <dbReference type="EMBL" id="TKA04650.1"/>
    </source>
</evidence>
<evidence type="ECO:0000313" key="9">
    <source>
        <dbReference type="Proteomes" id="UP000305778"/>
    </source>
</evidence>
<sequence>MISPLVLARFRWASVTSLSPGASQPQGPPAQKERSSVTQHTDAIPGPDSHDSTAPTTVTFVGAGAIGLPMACRLATAGFKVTAVDPSPHTRARAREAGLLTAADLQDVPLLGDIVVVMVATGDQVLDAVGAATARGPLTGQTWVIGSTVGPKVAEVAAGRLAAVGAQVVDAPVLGGVPGAEEGALRILAAGNPSALDRVRDLFQPLGQVAEVGDQPGQGQAVKVVNQLCSSVHLAAAAEALSLAARLGLDPARVVPVISGSSGSSWFLEDRGSRMAAPPAPDEVLTRLAILAKDNALVVHEADQVGAHTPLARAAAGQYRQAAEQGLLELDDSQIIRTYLPGR</sequence>
<gene>
    <name evidence="8" type="ORF">FCI23_35380</name>
</gene>
<dbReference type="EMBL" id="SUMC01000050">
    <property type="protein sequence ID" value="TKA04650.1"/>
    <property type="molecule type" value="Genomic_DNA"/>
</dbReference>
<evidence type="ECO:0000256" key="4">
    <source>
        <dbReference type="PIRSR" id="PIRSR000103-1"/>
    </source>
</evidence>
<dbReference type="SUPFAM" id="SSF48179">
    <property type="entry name" value="6-phosphogluconate dehydrogenase C-terminal domain-like"/>
    <property type="match status" value="1"/>
</dbReference>
<dbReference type="InterPro" id="IPR029154">
    <property type="entry name" value="HIBADH-like_NADP-bd"/>
</dbReference>
<evidence type="ECO:0000256" key="2">
    <source>
        <dbReference type="ARBA" id="ARBA00023002"/>
    </source>
</evidence>
<dbReference type="InterPro" id="IPR006115">
    <property type="entry name" value="6PGDH_NADP-bd"/>
</dbReference>
<dbReference type="Gene3D" id="1.10.1040.10">
    <property type="entry name" value="N-(1-d-carboxylethyl)-l-norvaline Dehydrogenase, domain 2"/>
    <property type="match status" value="1"/>
</dbReference>
<feature type="domain" description="6-phosphogluconate dehydrogenase NADP-binding" evidence="6">
    <location>
        <begin position="58"/>
        <end position="208"/>
    </location>
</feature>
<dbReference type="GO" id="GO:0050661">
    <property type="term" value="F:NADP binding"/>
    <property type="evidence" value="ECO:0007669"/>
    <property type="project" value="InterPro"/>
</dbReference>
<dbReference type="Pfam" id="PF14833">
    <property type="entry name" value="NAD_binding_11"/>
    <property type="match status" value="1"/>
</dbReference>
<keyword evidence="3" id="KW-0520">NAD</keyword>
<dbReference type="InterPro" id="IPR036291">
    <property type="entry name" value="NAD(P)-bd_dom_sf"/>
</dbReference>
<dbReference type="InterPro" id="IPR008927">
    <property type="entry name" value="6-PGluconate_DH-like_C_sf"/>
</dbReference>